<evidence type="ECO:0000313" key="2">
    <source>
        <dbReference type="EMBL" id="KEY63829.1"/>
    </source>
</evidence>
<organism evidence="2 3">
    <name type="scientific">Stachybotrys chartarum (strain CBS 109288 / IBT 7711)</name>
    <name type="common">Toxic black mold</name>
    <name type="synonym">Stilbospora chartarum</name>
    <dbReference type="NCBI Taxonomy" id="1280523"/>
    <lineage>
        <taxon>Eukaryota</taxon>
        <taxon>Fungi</taxon>
        <taxon>Dikarya</taxon>
        <taxon>Ascomycota</taxon>
        <taxon>Pezizomycotina</taxon>
        <taxon>Sordariomycetes</taxon>
        <taxon>Hypocreomycetidae</taxon>
        <taxon>Hypocreales</taxon>
        <taxon>Stachybotryaceae</taxon>
        <taxon>Stachybotrys</taxon>
    </lineage>
</organism>
<gene>
    <name evidence="2" type="ORF">S7711_11453</name>
</gene>
<dbReference type="AlphaFoldDB" id="A0A084AEV0"/>
<dbReference type="EMBL" id="KL649657">
    <property type="protein sequence ID" value="KEY63829.1"/>
    <property type="molecule type" value="Genomic_DNA"/>
</dbReference>
<feature type="non-terminal residue" evidence="2">
    <location>
        <position position="42"/>
    </location>
</feature>
<keyword evidence="3" id="KW-1185">Reference proteome</keyword>
<sequence length="42" mass="4633">MEPINTAKRGFEAADVYDSGDEPILPFPKMPKRAANDEPQEG</sequence>
<evidence type="ECO:0000313" key="3">
    <source>
        <dbReference type="Proteomes" id="UP000028045"/>
    </source>
</evidence>
<name>A0A084AEV0_STACB</name>
<protein>
    <submittedName>
        <fullName evidence="2">Uncharacterized protein</fullName>
    </submittedName>
</protein>
<reference evidence="2 3" key="1">
    <citation type="journal article" date="2014" name="BMC Genomics">
        <title>Comparative genome sequencing reveals chemotype-specific gene clusters in the toxigenic black mold Stachybotrys.</title>
        <authorList>
            <person name="Semeiks J."/>
            <person name="Borek D."/>
            <person name="Otwinowski Z."/>
            <person name="Grishin N.V."/>
        </authorList>
    </citation>
    <scope>NUCLEOTIDE SEQUENCE [LARGE SCALE GENOMIC DNA]</scope>
    <source>
        <strain evidence="3">CBS 109288 / IBT 7711</strain>
    </source>
</reference>
<feature type="region of interest" description="Disordered" evidence="1">
    <location>
        <begin position="1"/>
        <end position="42"/>
    </location>
</feature>
<evidence type="ECO:0000256" key="1">
    <source>
        <dbReference type="SAM" id="MobiDB-lite"/>
    </source>
</evidence>
<accession>A0A084AEV0</accession>
<proteinExistence type="predicted"/>
<dbReference type="HOGENOM" id="CLU_3263264_0_0_1"/>
<dbReference type="Proteomes" id="UP000028045">
    <property type="component" value="Unassembled WGS sequence"/>
</dbReference>